<dbReference type="Proteomes" id="UP001218218">
    <property type="component" value="Unassembled WGS sequence"/>
</dbReference>
<feature type="compositionally biased region" description="Acidic residues" evidence="1">
    <location>
        <begin position="90"/>
        <end position="101"/>
    </location>
</feature>
<evidence type="ECO:0000313" key="2">
    <source>
        <dbReference type="EMBL" id="KAJ7343643.1"/>
    </source>
</evidence>
<feature type="region of interest" description="Disordered" evidence="1">
    <location>
        <begin position="78"/>
        <end position="108"/>
    </location>
</feature>
<dbReference type="EMBL" id="JARIHO010000023">
    <property type="protein sequence ID" value="KAJ7343643.1"/>
    <property type="molecule type" value="Genomic_DNA"/>
</dbReference>
<protein>
    <submittedName>
        <fullName evidence="2">Uncharacterized protein</fullName>
    </submittedName>
</protein>
<sequence length="310" mass="34091">MVNKLARTSRHGSLLFEPEITYSHWPTTRAPPHMSSQSSNLFSLARSKLNLSGESKDSFSLHRWVLLKNSIIQSLPLISTSSPSRAPSSSDEDEAEEEAEADSFMFPDAGKLVEGPSVEVNASEAAWLDSLLETLGEDDDDDFSADVNVSVVPVDDDEDLSQSPPISPSSSSDDLTTQSYYPYLVPYPPFSPPISYHFNSPLASSPPPYADPLPYSFSDLDDTDDFPPVPDAIEDTSDDESDTPPTPGQSLSSLSLDPASIPLPTEHSRLRHSTPHIYTDTEDEFFYPFDPLPFPDSNDPRGRVDNYPEC</sequence>
<feature type="compositionally biased region" description="Low complexity" evidence="1">
    <location>
        <begin position="161"/>
        <end position="182"/>
    </location>
</feature>
<gene>
    <name evidence="2" type="ORF">DFH08DRAFT_925152</name>
</gene>
<dbReference type="AlphaFoldDB" id="A0AAD6ZXV5"/>
<feature type="compositionally biased region" description="Acidic residues" evidence="1">
    <location>
        <begin position="232"/>
        <end position="242"/>
    </location>
</feature>
<reference evidence="2" key="1">
    <citation type="submission" date="2023-03" db="EMBL/GenBank/DDBJ databases">
        <title>Massive genome expansion in bonnet fungi (Mycena s.s.) driven by repeated elements and novel gene families across ecological guilds.</title>
        <authorList>
            <consortium name="Lawrence Berkeley National Laboratory"/>
            <person name="Harder C.B."/>
            <person name="Miyauchi S."/>
            <person name="Viragh M."/>
            <person name="Kuo A."/>
            <person name="Thoen E."/>
            <person name="Andreopoulos B."/>
            <person name="Lu D."/>
            <person name="Skrede I."/>
            <person name="Drula E."/>
            <person name="Henrissat B."/>
            <person name="Morin E."/>
            <person name="Kohler A."/>
            <person name="Barry K."/>
            <person name="LaButti K."/>
            <person name="Morin E."/>
            <person name="Salamov A."/>
            <person name="Lipzen A."/>
            <person name="Mereny Z."/>
            <person name="Hegedus B."/>
            <person name="Baldrian P."/>
            <person name="Stursova M."/>
            <person name="Weitz H."/>
            <person name="Taylor A."/>
            <person name="Grigoriev I.V."/>
            <person name="Nagy L.G."/>
            <person name="Martin F."/>
            <person name="Kauserud H."/>
        </authorList>
    </citation>
    <scope>NUCLEOTIDE SEQUENCE</scope>
    <source>
        <strain evidence="2">CBHHK002</strain>
    </source>
</reference>
<feature type="region of interest" description="Disordered" evidence="1">
    <location>
        <begin position="153"/>
        <end position="182"/>
    </location>
</feature>
<feature type="compositionally biased region" description="Basic and acidic residues" evidence="1">
    <location>
        <begin position="298"/>
        <end position="310"/>
    </location>
</feature>
<comment type="caution">
    <text evidence="2">The sequence shown here is derived from an EMBL/GenBank/DDBJ whole genome shotgun (WGS) entry which is preliminary data.</text>
</comment>
<organism evidence="2 3">
    <name type="scientific">Mycena albidolilacea</name>
    <dbReference type="NCBI Taxonomy" id="1033008"/>
    <lineage>
        <taxon>Eukaryota</taxon>
        <taxon>Fungi</taxon>
        <taxon>Dikarya</taxon>
        <taxon>Basidiomycota</taxon>
        <taxon>Agaricomycotina</taxon>
        <taxon>Agaricomycetes</taxon>
        <taxon>Agaricomycetidae</taxon>
        <taxon>Agaricales</taxon>
        <taxon>Marasmiineae</taxon>
        <taxon>Mycenaceae</taxon>
        <taxon>Mycena</taxon>
    </lineage>
</organism>
<accession>A0AAD6ZXV5</accession>
<evidence type="ECO:0000256" key="1">
    <source>
        <dbReference type="SAM" id="MobiDB-lite"/>
    </source>
</evidence>
<feature type="region of interest" description="Disordered" evidence="1">
    <location>
        <begin position="289"/>
        <end position="310"/>
    </location>
</feature>
<name>A0AAD6ZXV5_9AGAR</name>
<proteinExistence type="predicted"/>
<evidence type="ECO:0000313" key="3">
    <source>
        <dbReference type="Proteomes" id="UP001218218"/>
    </source>
</evidence>
<feature type="region of interest" description="Disordered" evidence="1">
    <location>
        <begin position="196"/>
        <end position="275"/>
    </location>
</feature>
<keyword evidence="3" id="KW-1185">Reference proteome</keyword>